<reference evidence="2 3" key="1">
    <citation type="submission" date="2020-10" db="EMBL/GenBank/DDBJ databases">
        <title>Draft genome of Ramlibacter aquaticus LMG 30558.</title>
        <authorList>
            <person name="Props R."/>
        </authorList>
    </citation>
    <scope>NUCLEOTIDE SEQUENCE [LARGE SCALE GENOMIC DNA]</scope>
    <source>
        <strain evidence="2 3">LMG 30558</strain>
    </source>
</reference>
<dbReference type="RefSeq" id="WP_193780183.1">
    <property type="nucleotide sequence ID" value="NZ_JADDOJ010000027.1"/>
</dbReference>
<evidence type="ECO:0000256" key="1">
    <source>
        <dbReference type="SAM" id="Phobius"/>
    </source>
</evidence>
<comment type="caution">
    <text evidence="2">The sequence shown here is derived from an EMBL/GenBank/DDBJ whole genome shotgun (WGS) entry which is preliminary data.</text>
</comment>
<keyword evidence="1" id="KW-1133">Transmembrane helix</keyword>
<dbReference type="Proteomes" id="UP000715965">
    <property type="component" value="Unassembled WGS sequence"/>
</dbReference>
<keyword evidence="1" id="KW-0812">Transmembrane</keyword>
<accession>A0ABR9SE72</accession>
<name>A0ABR9SE72_9BURK</name>
<sequence>MALAESLRALGAGLADAGRQRLALAALDVEDQALRAGQLLAALLAVAVLALLALAALAATVVVLLWDSARIAALVGVSLFFVAGAVLAFWRLQRGLRERPPLLAATMAELRKDVDQLAGRRP</sequence>
<dbReference type="Pfam" id="PF07332">
    <property type="entry name" value="Phage_holin_3_6"/>
    <property type="match status" value="1"/>
</dbReference>
<proteinExistence type="predicted"/>
<feature type="transmembrane region" description="Helical" evidence="1">
    <location>
        <begin position="71"/>
        <end position="90"/>
    </location>
</feature>
<evidence type="ECO:0000313" key="2">
    <source>
        <dbReference type="EMBL" id="MBE7940645.1"/>
    </source>
</evidence>
<keyword evidence="1" id="KW-0472">Membrane</keyword>
<evidence type="ECO:0000313" key="3">
    <source>
        <dbReference type="Proteomes" id="UP000715965"/>
    </source>
</evidence>
<feature type="transmembrane region" description="Helical" evidence="1">
    <location>
        <begin position="39"/>
        <end position="65"/>
    </location>
</feature>
<keyword evidence="3" id="KW-1185">Reference proteome</keyword>
<organism evidence="2 3">
    <name type="scientific">Ramlibacter aquaticus</name>
    <dbReference type="NCBI Taxonomy" id="2780094"/>
    <lineage>
        <taxon>Bacteria</taxon>
        <taxon>Pseudomonadati</taxon>
        <taxon>Pseudomonadota</taxon>
        <taxon>Betaproteobacteria</taxon>
        <taxon>Burkholderiales</taxon>
        <taxon>Comamonadaceae</taxon>
        <taxon>Ramlibacter</taxon>
    </lineage>
</organism>
<dbReference type="EMBL" id="JADDOJ010000027">
    <property type="protein sequence ID" value="MBE7940645.1"/>
    <property type="molecule type" value="Genomic_DNA"/>
</dbReference>
<dbReference type="InterPro" id="IPR009937">
    <property type="entry name" value="Phage_holin_3_6"/>
</dbReference>
<protein>
    <submittedName>
        <fullName evidence="2">Phage holin family protein</fullName>
    </submittedName>
</protein>
<gene>
    <name evidence="2" type="ORF">IM725_08690</name>
</gene>